<dbReference type="GO" id="GO:0016887">
    <property type="term" value="F:ATP hydrolysis activity"/>
    <property type="evidence" value="ECO:0007669"/>
    <property type="project" value="InterPro"/>
</dbReference>
<dbReference type="PROSITE" id="PS00211">
    <property type="entry name" value="ABC_TRANSPORTER_1"/>
    <property type="match status" value="1"/>
</dbReference>
<dbReference type="FunCoup" id="A0A0N8VLB8">
    <property type="interactions" value="22"/>
</dbReference>
<evidence type="ECO:0000256" key="2">
    <source>
        <dbReference type="ARBA" id="ARBA00022448"/>
    </source>
</evidence>
<accession>A0A0N8VLB8</accession>
<dbReference type="InterPro" id="IPR005894">
    <property type="entry name" value="DrrA"/>
</dbReference>
<evidence type="ECO:0000256" key="3">
    <source>
        <dbReference type="ARBA" id="ARBA00022741"/>
    </source>
</evidence>
<dbReference type="EMBL" id="LKBH01000065">
    <property type="protein sequence ID" value="KQB36084.1"/>
    <property type="molecule type" value="Genomic_DNA"/>
</dbReference>
<dbReference type="PANTHER" id="PTHR43582:SF2">
    <property type="entry name" value="LINEARMYCIN RESISTANCE ATP-BINDING PROTEIN LNRL"/>
    <property type="match status" value="1"/>
</dbReference>
<protein>
    <submittedName>
        <fullName evidence="7">ABC transporter ATP-binding protein</fullName>
    </submittedName>
</protein>
<dbReference type="Gene3D" id="3.40.50.300">
    <property type="entry name" value="P-loop containing nucleotide triphosphate hydrolases"/>
    <property type="match status" value="1"/>
</dbReference>
<dbReference type="NCBIfam" id="TIGR01188">
    <property type="entry name" value="drrA"/>
    <property type="match status" value="1"/>
</dbReference>
<keyword evidence="3" id="KW-0547">Nucleotide-binding</keyword>
<comment type="similarity">
    <text evidence="5">Belongs to the ABC transporter superfamily. Drug exporter-1 (DrugE1) (TC 3.A.1.105) family.</text>
</comment>
<dbReference type="Proteomes" id="UP000050301">
    <property type="component" value="Unassembled WGS sequence"/>
</dbReference>
<evidence type="ECO:0000313" key="7">
    <source>
        <dbReference type="EMBL" id="KQB36084.1"/>
    </source>
</evidence>
<evidence type="ECO:0000259" key="6">
    <source>
        <dbReference type="PROSITE" id="PS50893"/>
    </source>
</evidence>
<dbReference type="GO" id="GO:0005886">
    <property type="term" value="C:plasma membrane"/>
    <property type="evidence" value="ECO:0007669"/>
    <property type="project" value="UniProtKB-SubCell"/>
</dbReference>
<dbReference type="GO" id="GO:0043215">
    <property type="term" value="P:daunorubicin transport"/>
    <property type="evidence" value="ECO:0007669"/>
    <property type="project" value="InterPro"/>
</dbReference>
<dbReference type="InterPro" id="IPR027417">
    <property type="entry name" value="P-loop_NTPase"/>
</dbReference>
<evidence type="ECO:0000256" key="1">
    <source>
        <dbReference type="ARBA" id="ARBA00004413"/>
    </source>
</evidence>
<keyword evidence="8" id="KW-1185">Reference proteome</keyword>
<dbReference type="InParanoid" id="A0A0N8VLB8"/>
<comment type="caution">
    <text evidence="7">The sequence shown here is derived from an EMBL/GenBank/DDBJ whole genome shotgun (WGS) entry which is preliminary data.</text>
</comment>
<dbReference type="Pfam" id="PF13732">
    <property type="entry name" value="DrrA1-3_C"/>
    <property type="match status" value="1"/>
</dbReference>
<dbReference type="InterPro" id="IPR003439">
    <property type="entry name" value="ABC_transporter-like_ATP-bd"/>
</dbReference>
<dbReference type="PROSITE" id="PS50893">
    <property type="entry name" value="ABC_TRANSPORTER_2"/>
    <property type="match status" value="1"/>
</dbReference>
<sequence length="326" mass="36545">MDNSIEIENLTKIYGGNIKAVDNVTLKIGRGQVYGLLGQNGAGKTTLIKMLTGILKPTSGTAKIAGFDLNKDALKIRQITGVVPQDFTTDADLSGYENLKLVADLYGVPKKEAEERIETLLNMVDLYDVKNRRVSAYSGGMRKRLELICGLINTPEVLFLDEPTLGLDVTTRSNLWKYIKSIRDEFKITIILTSHYLDEVDALSDRLSIMDHGKIIVSGTSDELKKSLKGDIITLRVKNDSEEKIVENFKDAIEVKKMEMGDIRMKVNNSDVVLPELMKYLASNNISPESISIRKPSLDEVFIEYTGKHIDSEQKDYAKMMGFKQR</sequence>
<dbReference type="Pfam" id="PF00005">
    <property type="entry name" value="ABC_tran"/>
    <property type="match status" value="1"/>
</dbReference>
<organism evidence="7 8">
    <name type="scientific">Acidiplasma cupricumulans</name>
    <dbReference type="NCBI Taxonomy" id="312540"/>
    <lineage>
        <taxon>Archaea</taxon>
        <taxon>Methanobacteriati</taxon>
        <taxon>Thermoplasmatota</taxon>
        <taxon>Thermoplasmata</taxon>
        <taxon>Thermoplasmatales</taxon>
        <taxon>Ferroplasmaceae</taxon>
        <taxon>Acidiplasma</taxon>
    </lineage>
</organism>
<keyword evidence="4 7" id="KW-0067">ATP-binding</keyword>
<dbReference type="SUPFAM" id="SSF52540">
    <property type="entry name" value="P-loop containing nucleoside triphosphate hydrolases"/>
    <property type="match status" value="1"/>
</dbReference>
<dbReference type="SMART" id="SM00382">
    <property type="entry name" value="AAA"/>
    <property type="match status" value="1"/>
</dbReference>
<dbReference type="AlphaFoldDB" id="A0A0N8VLB8"/>
<feature type="domain" description="ABC transporter" evidence="6">
    <location>
        <begin position="5"/>
        <end position="237"/>
    </location>
</feature>
<dbReference type="GO" id="GO:1900753">
    <property type="term" value="P:doxorubicin transport"/>
    <property type="evidence" value="ECO:0007669"/>
    <property type="project" value="InterPro"/>
</dbReference>
<dbReference type="InterPro" id="IPR025302">
    <property type="entry name" value="DrrA1/2-like_C"/>
</dbReference>
<dbReference type="InterPro" id="IPR003593">
    <property type="entry name" value="AAA+_ATPase"/>
</dbReference>
<reference evidence="7 8" key="1">
    <citation type="submission" date="2015-09" db="EMBL/GenBank/DDBJ databases">
        <title>Heavy metals and arsenic resistance mechanisms in polyextremophilic archaea of the family Ferroplasmaceae.</title>
        <authorList>
            <person name="Bulaev A.G."/>
            <person name="Kanygina A.V."/>
        </authorList>
    </citation>
    <scope>NUCLEOTIDE SEQUENCE [LARGE SCALE GENOMIC DNA]</scope>
    <source>
        <strain evidence="7 8">BH2</strain>
    </source>
</reference>
<comment type="subcellular location">
    <subcellularLocation>
        <location evidence="1">Cell membrane</location>
        <topology evidence="1">Peripheral membrane protein</topology>
        <orientation evidence="1">Cytoplasmic side</orientation>
    </subcellularLocation>
</comment>
<keyword evidence="2" id="KW-0813">Transport</keyword>
<dbReference type="PANTHER" id="PTHR43582">
    <property type="entry name" value="LINEARMYCIN RESISTANCE ATP-BINDING PROTEIN LNRL"/>
    <property type="match status" value="1"/>
</dbReference>
<gene>
    <name evidence="7" type="ORF">AOG55_04925</name>
</gene>
<evidence type="ECO:0000313" key="8">
    <source>
        <dbReference type="Proteomes" id="UP000050301"/>
    </source>
</evidence>
<evidence type="ECO:0000256" key="4">
    <source>
        <dbReference type="ARBA" id="ARBA00022840"/>
    </source>
</evidence>
<dbReference type="InterPro" id="IPR017871">
    <property type="entry name" value="ABC_transporter-like_CS"/>
</dbReference>
<dbReference type="RefSeq" id="WP_048102192.1">
    <property type="nucleotide sequence ID" value="NZ_LKBH01000065.1"/>
</dbReference>
<evidence type="ECO:0000256" key="5">
    <source>
        <dbReference type="ARBA" id="ARBA00049985"/>
    </source>
</evidence>
<proteinExistence type="inferred from homology"/>
<name>A0A0N8VLB8_9ARCH</name>
<dbReference type="GO" id="GO:0005524">
    <property type="term" value="F:ATP binding"/>
    <property type="evidence" value="ECO:0007669"/>
    <property type="project" value="UniProtKB-KW"/>
</dbReference>
<dbReference type="GeneID" id="84222099"/>